<dbReference type="STRING" id="764298.STRMA_1137"/>
<dbReference type="SUPFAM" id="SSF55252">
    <property type="entry name" value="C-terminal domain of arginine repressor"/>
    <property type="match status" value="1"/>
</dbReference>
<dbReference type="GO" id="GO:0034618">
    <property type="term" value="F:arginine binding"/>
    <property type="evidence" value="ECO:0007669"/>
    <property type="project" value="InterPro"/>
</dbReference>
<evidence type="ECO:0000256" key="1">
    <source>
        <dbReference type="ARBA" id="ARBA00004496"/>
    </source>
</evidence>
<keyword evidence="6 7" id="KW-0804">Transcription</keyword>
<dbReference type="GO" id="GO:1900079">
    <property type="term" value="P:regulation of arginine biosynthetic process"/>
    <property type="evidence" value="ECO:0007669"/>
    <property type="project" value="UniProtKB-UniRule"/>
</dbReference>
<dbReference type="Pfam" id="PF02863">
    <property type="entry name" value="Arg_repressor_C"/>
    <property type="match status" value="1"/>
</dbReference>
<accession>G5JVW9</accession>
<dbReference type="InterPro" id="IPR001669">
    <property type="entry name" value="Arg_repress"/>
</dbReference>
<dbReference type="GO" id="GO:0005737">
    <property type="term" value="C:cytoplasm"/>
    <property type="evidence" value="ECO:0007669"/>
    <property type="project" value="UniProtKB-SubCell"/>
</dbReference>
<protein>
    <recommendedName>
        <fullName evidence="7">Arginine repressor</fullName>
    </recommendedName>
</protein>
<dbReference type="PRINTS" id="PR01467">
    <property type="entry name" value="ARGREPRESSOR"/>
</dbReference>
<evidence type="ECO:0000256" key="5">
    <source>
        <dbReference type="ARBA" id="ARBA00023125"/>
    </source>
</evidence>
<keyword evidence="5 7" id="KW-0238">DNA-binding</keyword>
<gene>
    <name evidence="7" type="primary">argR</name>
    <name evidence="10" type="ORF">STRMA_1137</name>
</gene>
<dbReference type="InterPro" id="IPR020899">
    <property type="entry name" value="Arg_repress_C"/>
</dbReference>
<evidence type="ECO:0000259" key="8">
    <source>
        <dbReference type="Pfam" id="PF01316"/>
    </source>
</evidence>
<evidence type="ECO:0000256" key="3">
    <source>
        <dbReference type="ARBA" id="ARBA00022490"/>
    </source>
</evidence>
<evidence type="ECO:0000256" key="6">
    <source>
        <dbReference type="ARBA" id="ARBA00023163"/>
    </source>
</evidence>
<comment type="pathway">
    <text evidence="7">Amino-acid biosynthesis; L-arginine biosynthesis [regulation].</text>
</comment>
<name>G5JVW9_9STRE</name>
<comment type="function">
    <text evidence="7">Regulates arginine biosynthesis genes.</text>
</comment>
<evidence type="ECO:0000256" key="4">
    <source>
        <dbReference type="ARBA" id="ARBA00023015"/>
    </source>
</evidence>
<sequence>MKKRERLELIKTIVLENAIETQNDLVKLLENEGLKATQATISRDINEIGIVKVPASDGRYIYGLSKEKATQEQDSFRRAENAVKSVSENTAGLEHLLHIDVIPGNSYLIKRFLLERFGQLIFSLIADDDSLLLILKDPKDSEQIRQEIKSLLAD</sequence>
<evidence type="ECO:0000313" key="11">
    <source>
        <dbReference type="Proteomes" id="UP000003573"/>
    </source>
</evidence>
<dbReference type="GO" id="GO:0051259">
    <property type="term" value="P:protein complex oligomerization"/>
    <property type="evidence" value="ECO:0007669"/>
    <property type="project" value="InterPro"/>
</dbReference>
<keyword evidence="7" id="KW-0055">Arginine biosynthesis</keyword>
<dbReference type="PANTHER" id="PTHR34471">
    <property type="entry name" value="ARGININE REPRESSOR"/>
    <property type="match status" value="1"/>
</dbReference>
<dbReference type="Gene3D" id="1.10.10.10">
    <property type="entry name" value="Winged helix-like DNA-binding domain superfamily/Winged helix DNA-binding domain"/>
    <property type="match status" value="1"/>
</dbReference>
<dbReference type="UniPathway" id="UPA00068"/>
<dbReference type="GO" id="GO:0003677">
    <property type="term" value="F:DNA binding"/>
    <property type="evidence" value="ECO:0007669"/>
    <property type="project" value="UniProtKB-KW"/>
</dbReference>
<evidence type="ECO:0000256" key="7">
    <source>
        <dbReference type="HAMAP-Rule" id="MF_00173"/>
    </source>
</evidence>
<dbReference type="PANTHER" id="PTHR34471:SF1">
    <property type="entry name" value="ARGININE REPRESSOR"/>
    <property type="match status" value="1"/>
</dbReference>
<keyword evidence="11" id="KW-1185">Reference proteome</keyword>
<comment type="similarity">
    <text evidence="2 7">Belongs to the ArgR family.</text>
</comment>
<feature type="domain" description="Arginine repressor C-terminal" evidence="9">
    <location>
        <begin position="94"/>
        <end position="149"/>
    </location>
</feature>
<dbReference type="SUPFAM" id="SSF46785">
    <property type="entry name" value="Winged helix' DNA-binding domain"/>
    <property type="match status" value="1"/>
</dbReference>
<dbReference type="InterPro" id="IPR020900">
    <property type="entry name" value="Arg_repress_DNA-bd"/>
</dbReference>
<keyword evidence="7" id="KW-0028">Amino-acid biosynthesis</keyword>
<dbReference type="Proteomes" id="UP000003573">
    <property type="component" value="Unassembled WGS sequence"/>
</dbReference>
<evidence type="ECO:0000259" key="9">
    <source>
        <dbReference type="Pfam" id="PF02863"/>
    </source>
</evidence>
<dbReference type="OrthoDB" id="9807089at2"/>
<keyword evidence="4 7" id="KW-0805">Transcription regulation</keyword>
<dbReference type="Gene3D" id="3.30.1360.40">
    <property type="match status" value="1"/>
</dbReference>
<evidence type="ECO:0000313" key="10">
    <source>
        <dbReference type="EMBL" id="EHJ52825.1"/>
    </source>
</evidence>
<dbReference type="AlphaFoldDB" id="G5JVW9"/>
<dbReference type="GO" id="GO:0003700">
    <property type="term" value="F:DNA-binding transcription factor activity"/>
    <property type="evidence" value="ECO:0007669"/>
    <property type="project" value="UniProtKB-UniRule"/>
</dbReference>
<evidence type="ECO:0000256" key="2">
    <source>
        <dbReference type="ARBA" id="ARBA00008316"/>
    </source>
</evidence>
<dbReference type="InterPro" id="IPR036390">
    <property type="entry name" value="WH_DNA-bd_sf"/>
</dbReference>
<dbReference type="RefSeq" id="WP_003081344.1">
    <property type="nucleotide sequence ID" value="NZ_AEUW02000001.1"/>
</dbReference>
<dbReference type="InterPro" id="IPR036251">
    <property type="entry name" value="Arg_repress_C_sf"/>
</dbReference>
<dbReference type="EMBL" id="AEUW02000001">
    <property type="protein sequence ID" value="EHJ52825.1"/>
    <property type="molecule type" value="Genomic_DNA"/>
</dbReference>
<dbReference type="GO" id="GO:0006526">
    <property type="term" value="P:L-arginine biosynthetic process"/>
    <property type="evidence" value="ECO:0007669"/>
    <property type="project" value="UniProtKB-UniPathway"/>
</dbReference>
<dbReference type="HAMAP" id="MF_00173">
    <property type="entry name" value="Arg_repressor"/>
    <property type="match status" value="1"/>
</dbReference>
<dbReference type="eggNOG" id="COG1438">
    <property type="taxonomic scope" value="Bacteria"/>
</dbReference>
<dbReference type="Pfam" id="PF01316">
    <property type="entry name" value="Arg_repressor"/>
    <property type="match status" value="1"/>
</dbReference>
<comment type="caution">
    <text evidence="10">The sequence shown here is derived from an EMBL/GenBank/DDBJ whole genome shotgun (WGS) entry which is preliminary data.</text>
</comment>
<organism evidence="10 11">
    <name type="scientific">Streptococcus macacae NCTC 11558</name>
    <dbReference type="NCBI Taxonomy" id="764298"/>
    <lineage>
        <taxon>Bacteria</taxon>
        <taxon>Bacillati</taxon>
        <taxon>Bacillota</taxon>
        <taxon>Bacilli</taxon>
        <taxon>Lactobacillales</taxon>
        <taxon>Streptococcaceae</taxon>
        <taxon>Streptococcus</taxon>
    </lineage>
</organism>
<feature type="domain" description="Arginine repressor DNA-binding" evidence="8">
    <location>
        <begin position="1"/>
        <end position="68"/>
    </location>
</feature>
<proteinExistence type="inferred from homology"/>
<reference evidence="10 11" key="1">
    <citation type="journal article" date="2014" name="Int. J. Syst. Evol. Microbiol.">
        <title>Phylogenomics and the dynamic genome evolution of the genus Streptococcus.</title>
        <authorList>
            <consortium name="The Broad Institute Genome Sequencing Platform"/>
            <person name="Richards V.P."/>
            <person name="Palmer S.R."/>
            <person name="Pavinski Bitar P.D."/>
            <person name="Qin X."/>
            <person name="Weinstock G.M."/>
            <person name="Highlander S.K."/>
            <person name="Town C.D."/>
            <person name="Burne R.A."/>
            <person name="Stanhope M.J."/>
        </authorList>
    </citation>
    <scope>NUCLEOTIDE SEQUENCE [LARGE SCALE GENOMIC DNA]</scope>
    <source>
        <strain evidence="10 11">NCTC 11558</strain>
    </source>
</reference>
<dbReference type="InterPro" id="IPR036388">
    <property type="entry name" value="WH-like_DNA-bd_sf"/>
</dbReference>
<comment type="subcellular location">
    <subcellularLocation>
        <location evidence="1 7">Cytoplasm</location>
    </subcellularLocation>
</comment>
<keyword evidence="3 7" id="KW-0963">Cytoplasm</keyword>
<keyword evidence="7" id="KW-0678">Repressor</keyword>